<feature type="region of interest" description="Disordered" evidence="1">
    <location>
        <begin position="104"/>
        <end position="155"/>
    </location>
</feature>
<feature type="compositionally biased region" description="Basic and acidic residues" evidence="1">
    <location>
        <begin position="134"/>
        <end position="149"/>
    </location>
</feature>
<keyword evidence="2" id="KW-1133">Transmembrane helix</keyword>
<dbReference type="STRING" id="1073090.A0A1L9SLC6"/>
<dbReference type="VEuPathDB" id="FungiDB:ASPZODRAFT_131530"/>
<keyword evidence="4" id="KW-1185">Reference proteome</keyword>
<reference evidence="4" key="1">
    <citation type="journal article" date="2017" name="Genome Biol.">
        <title>Comparative genomics reveals high biological diversity and specific adaptations in the industrially and medically important fungal genus Aspergillus.</title>
        <authorList>
            <person name="de Vries R.P."/>
            <person name="Riley R."/>
            <person name="Wiebenga A."/>
            <person name="Aguilar-Osorio G."/>
            <person name="Amillis S."/>
            <person name="Uchima C.A."/>
            <person name="Anderluh G."/>
            <person name="Asadollahi M."/>
            <person name="Askin M."/>
            <person name="Barry K."/>
            <person name="Battaglia E."/>
            <person name="Bayram O."/>
            <person name="Benocci T."/>
            <person name="Braus-Stromeyer S.A."/>
            <person name="Caldana C."/>
            <person name="Canovas D."/>
            <person name="Cerqueira G.C."/>
            <person name="Chen F."/>
            <person name="Chen W."/>
            <person name="Choi C."/>
            <person name="Clum A."/>
            <person name="Dos Santos R.A."/>
            <person name="Damasio A.R."/>
            <person name="Diallinas G."/>
            <person name="Emri T."/>
            <person name="Fekete E."/>
            <person name="Flipphi M."/>
            <person name="Freyberg S."/>
            <person name="Gallo A."/>
            <person name="Gournas C."/>
            <person name="Habgood R."/>
            <person name="Hainaut M."/>
            <person name="Harispe M.L."/>
            <person name="Henrissat B."/>
            <person name="Hilden K.S."/>
            <person name="Hope R."/>
            <person name="Hossain A."/>
            <person name="Karabika E."/>
            <person name="Karaffa L."/>
            <person name="Karanyi Z."/>
            <person name="Krasevec N."/>
            <person name="Kuo A."/>
            <person name="Kusch H."/>
            <person name="LaButti K."/>
            <person name="Lagendijk E.L."/>
            <person name="Lapidus A."/>
            <person name="Levasseur A."/>
            <person name="Lindquist E."/>
            <person name="Lipzen A."/>
            <person name="Logrieco A.F."/>
            <person name="MacCabe A."/>
            <person name="Maekelae M.R."/>
            <person name="Malavazi I."/>
            <person name="Melin P."/>
            <person name="Meyer V."/>
            <person name="Mielnichuk N."/>
            <person name="Miskei M."/>
            <person name="Molnar A.P."/>
            <person name="Mule G."/>
            <person name="Ngan C.Y."/>
            <person name="Orejas M."/>
            <person name="Orosz E."/>
            <person name="Ouedraogo J.P."/>
            <person name="Overkamp K.M."/>
            <person name="Park H.-S."/>
            <person name="Perrone G."/>
            <person name="Piumi F."/>
            <person name="Punt P.J."/>
            <person name="Ram A.F."/>
            <person name="Ramon A."/>
            <person name="Rauscher S."/>
            <person name="Record E."/>
            <person name="Riano-Pachon D.M."/>
            <person name="Robert V."/>
            <person name="Roehrig J."/>
            <person name="Ruller R."/>
            <person name="Salamov A."/>
            <person name="Salih N.S."/>
            <person name="Samson R.A."/>
            <person name="Sandor E."/>
            <person name="Sanguinetti M."/>
            <person name="Schuetze T."/>
            <person name="Sepcic K."/>
            <person name="Shelest E."/>
            <person name="Sherlock G."/>
            <person name="Sophianopoulou V."/>
            <person name="Squina F.M."/>
            <person name="Sun H."/>
            <person name="Susca A."/>
            <person name="Todd R.B."/>
            <person name="Tsang A."/>
            <person name="Unkles S.E."/>
            <person name="van de Wiele N."/>
            <person name="van Rossen-Uffink D."/>
            <person name="Oliveira J.V."/>
            <person name="Vesth T.C."/>
            <person name="Visser J."/>
            <person name="Yu J.-H."/>
            <person name="Zhou M."/>
            <person name="Andersen M.R."/>
            <person name="Archer D.B."/>
            <person name="Baker S.E."/>
            <person name="Benoit I."/>
            <person name="Brakhage A.A."/>
            <person name="Braus G.H."/>
            <person name="Fischer R."/>
            <person name="Frisvad J.C."/>
            <person name="Goldman G.H."/>
            <person name="Houbraken J."/>
            <person name="Oakley B."/>
            <person name="Pocsi I."/>
            <person name="Scazzocchio C."/>
            <person name="Seiboth B."/>
            <person name="vanKuyk P.A."/>
            <person name="Wortman J."/>
            <person name="Dyer P.S."/>
            <person name="Grigoriev I.V."/>
        </authorList>
    </citation>
    <scope>NUCLEOTIDE SEQUENCE [LARGE SCALE GENOMIC DNA]</scope>
    <source>
        <strain evidence="4">CBS 506.65</strain>
    </source>
</reference>
<keyword evidence="2" id="KW-0812">Transmembrane</keyword>
<evidence type="ECO:0008006" key="5">
    <source>
        <dbReference type="Google" id="ProtNLM"/>
    </source>
</evidence>
<keyword evidence="2" id="KW-0472">Membrane</keyword>
<evidence type="ECO:0000313" key="4">
    <source>
        <dbReference type="Proteomes" id="UP000184188"/>
    </source>
</evidence>
<feature type="transmembrane region" description="Helical" evidence="2">
    <location>
        <begin position="75"/>
        <end position="96"/>
    </location>
</feature>
<dbReference type="Proteomes" id="UP000184188">
    <property type="component" value="Unassembled WGS sequence"/>
</dbReference>
<dbReference type="GeneID" id="34609249"/>
<name>A0A1L9SLC6_9EURO</name>
<proteinExistence type="predicted"/>
<dbReference type="AlphaFoldDB" id="A0A1L9SLC6"/>
<dbReference type="RefSeq" id="XP_022582431.1">
    <property type="nucleotide sequence ID" value="XM_022722784.1"/>
</dbReference>
<gene>
    <name evidence="3" type="ORF">ASPZODRAFT_131530</name>
</gene>
<sequence length="155" mass="15598">MTPCDGKEDSTEWCCGFNNTACCGTSAAITLTALGGGSTASAMKAMSSTASSLTASTSSTASSHSSSSLSTGAKAGIGVGVGLGGLSLLSLLAFLFHQRRKPLQASLPSPGGPPEMPATATSQLYEKPVVTSQLHEKPAGANSTRHELMDMSTEN</sequence>
<protein>
    <recommendedName>
        <fullName evidence="5">Mid2 domain-containing protein</fullName>
    </recommendedName>
</protein>
<dbReference type="EMBL" id="KV878340">
    <property type="protein sequence ID" value="OJJ47921.1"/>
    <property type="molecule type" value="Genomic_DNA"/>
</dbReference>
<dbReference type="OrthoDB" id="4331603at2759"/>
<evidence type="ECO:0000313" key="3">
    <source>
        <dbReference type="EMBL" id="OJJ47921.1"/>
    </source>
</evidence>
<accession>A0A1L9SLC6</accession>
<evidence type="ECO:0000256" key="2">
    <source>
        <dbReference type="SAM" id="Phobius"/>
    </source>
</evidence>
<evidence type="ECO:0000256" key="1">
    <source>
        <dbReference type="SAM" id="MobiDB-lite"/>
    </source>
</evidence>
<organism evidence="3 4">
    <name type="scientific">Penicilliopsis zonata CBS 506.65</name>
    <dbReference type="NCBI Taxonomy" id="1073090"/>
    <lineage>
        <taxon>Eukaryota</taxon>
        <taxon>Fungi</taxon>
        <taxon>Dikarya</taxon>
        <taxon>Ascomycota</taxon>
        <taxon>Pezizomycotina</taxon>
        <taxon>Eurotiomycetes</taxon>
        <taxon>Eurotiomycetidae</taxon>
        <taxon>Eurotiales</taxon>
        <taxon>Aspergillaceae</taxon>
        <taxon>Penicilliopsis</taxon>
    </lineage>
</organism>